<feature type="transmembrane region" description="Helical" evidence="9">
    <location>
        <begin position="136"/>
        <end position="155"/>
    </location>
</feature>
<organism evidence="11 12">
    <name type="scientific">Nocardia bovistercoris</name>
    <dbReference type="NCBI Taxonomy" id="2785916"/>
    <lineage>
        <taxon>Bacteria</taxon>
        <taxon>Bacillati</taxon>
        <taxon>Actinomycetota</taxon>
        <taxon>Actinomycetes</taxon>
        <taxon>Mycobacteriales</taxon>
        <taxon>Nocardiaceae</taxon>
        <taxon>Nocardia</taxon>
    </lineage>
</organism>
<accession>A0A931I7B9</accession>
<feature type="transmembrane region" description="Helical" evidence="9">
    <location>
        <begin position="110"/>
        <end position="129"/>
    </location>
</feature>
<evidence type="ECO:0000256" key="6">
    <source>
        <dbReference type="ARBA" id="ARBA00022777"/>
    </source>
</evidence>
<dbReference type="GO" id="GO:0016020">
    <property type="term" value="C:membrane"/>
    <property type="evidence" value="ECO:0007669"/>
    <property type="project" value="InterPro"/>
</dbReference>
<dbReference type="PANTHER" id="PTHR24421">
    <property type="entry name" value="NITRATE/NITRITE SENSOR PROTEIN NARX-RELATED"/>
    <property type="match status" value="1"/>
</dbReference>
<dbReference type="GO" id="GO:0005524">
    <property type="term" value="F:ATP binding"/>
    <property type="evidence" value="ECO:0007669"/>
    <property type="project" value="UniProtKB-KW"/>
</dbReference>
<protein>
    <recommendedName>
        <fullName evidence="2">histidine kinase</fullName>
        <ecNumber evidence="2">2.7.13.3</ecNumber>
    </recommendedName>
</protein>
<keyword evidence="8" id="KW-0902">Two-component regulatory system</keyword>
<feature type="domain" description="Signal transduction histidine kinase subgroup 3 dimerisation and phosphoacceptor" evidence="10">
    <location>
        <begin position="189"/>
        <end position="255"/>
    </location>
</feature>
<dbReference type="SUPFAM" id="SSF55874">
    <property type="entry name" value="ATPase domain of HSP90 chaperone/DNA topoisomerase II/histidine kinase"/>
    <property type="match status" value="1"/>
</dbReference>
<dbReference type="CDD" id="cd16917">
    <property type="entry name" value="HATPase_UhpB-NarQ-NarX-like"/>
    <property type="match status" value="1"/>
</dbReference>
<feature type="transmembrane region" description="Helical" evidence="9">
    <location>
        <begin position="44"/>
        <end position="60"/>
    </location>
</feature>
<dbReference type="RefSeq" id="WP_196147429.1">
    <property type="nucleotide sequence ID" value="NZ_JADMLG010000001.1"/>
</dbReference>
<keyword evidence="9" id="KW-1133">Transmembrane helix</keyword>
<keyword evidence="3" id="KW-0597">Phosphoprotein</keyword>
<feature type="transmembrane region" description="Helical" evidence="9">
    <location>
        <begin position="12"/>
        <end position="32"/>
    </location>
</feature>
<gene>
    <name evidence="11" type="ORF">IT779_02285</name>
</gene>
<sequence length="411" mass="43978">MKRWAALSDTAQDVLIALFGFAVGAVLYASGLYPMSGGATRQPLWTRFAVLTLLCAVALWRRRRPVVALAAGLVPFGLDLALGATVPVWLLYSDLIYAAVLYGARARARAVLWICAAVSATLTVGIFVATGDWRNLALACACALAFVGTPIWWALQVRTHKEIAAAERHRAQAMSLVADLDRRAAIADERTTMARDLHDVIAGHLSAIALQSEAALGVLGRREDDPVSGIMGSIRANSVEALREMRTMIGLLRDDGDDEETAAPRGLDQLPILADAARAAGTVVRVRDSRGCAALPRAVDQAAYRIAQEALTNAMKHAPGRAVDLTVRADATSLLLSVRNPLPAPGHSRAESATGHRGLANMRQRATVLGGTLRAGRDRSDWEVRAELPLTDTGARADIARGLVRENREGR</sequence>
<keyword evidence="7" id="KW-0067">ATP-binding</keyword>
<reference evidence="11" key="1">
    <citation type="submission" date="2020-11" db="EMBL/GenBank/DDBJ databases">
        <title>Nocardia NEAU-351.nov., a novel actinomycete isolated from the cow dung.</title>
        <authorList>
            <person name="Zhang X."/>
        </authorList>
    </citation>
    <scope>NUCLEOTIDE SEQUENCE</scope>
    <source>
        <strain evidence="11">NEAU-351</strain>
    </source>
</reference>
<dbReference type="Pfam" id="PF07730">
    <property type="entry name" value="HisKA_3"/>
    <property type="match status" value="1"/>
</dbReference>
<dbReference type="InterPro" id="IPR036890">
    <property type="entry name" value="HATPase_C_sf"/>
</dbReference>
<comment type="catalytic activity">
    <reaction evidence="1">
        <text>ATP + protein L-histidine = ADP + protein N-phospho-L-histidine.</text>
        <dbReference type="EC" id="2.7.13.3"/>
    </reaction>
</comment>
<evidence type="ECO:0000256" key="5">
    <source>
        <dbReference type="ARBA" id="ARBA00022741"/>
    </source>
</evidence>
<dbReference type="AlphaFoldDB" id="A0A931I7B9"/>
<evidence type="ECO:0000256" key="1">
    <source>
        <dbReference type="ARBA" id="ARBA00000085"/>
    </source>
</evidence>
<evidence type="ECO:0000256" key="9">
    <source>
        <dbReference type="SAM" id="Phobius"/>
    </source>
</evidence>
<evidence type="ECO:0000313" key="11">
    <source>
        <dbReference type="EMBL" id="MBH0775112.1"/>
    </source>
</evidence>
<dbReference type="InterPro" id="IPR050482">
    <property type="entry name" value="Sensor_HK_TwoCompSys"/>
</dbReference>
<keyword evidence="9" id="KW-0472">Membrane</keyword>
<dbReference type="Gene3D" id="1.20.5.1930">
    <property type="match status" value="1"/>
</dbReference>
<dbReference type="PANTHER" id="PTHR24421:SF10">
    <property type="entry name" value="NITRATE_NITRITE SENSOR PROTEIN NARQ"/>
    <property type="match status" value="1"/>
</dbReference>
<dbReference type="InterPro" id="IPR011712">
    <property type="entry name" value="Sig_transdc_His_kin_sub3_dim/P"/>
</dbReference>
<dbReference type="Proteomes" id="UP000655751">
    <property type="component" value="Unassembled WGS sequence"/>
</dbReference>
<evidence type="ECO:0000256" key="7">
    <source>
        <dbReference type="ARBA" id="ARBA00022840"/>
    </source>
</evidence>
<evidence type="ECO:0000256" key="2">
    <source>
        <dbReference type="ARBA" id="ARBA00012438"/>
    </source>
</evidence>
<dbReference type="Gene3D" id="3.30.565.10">
    <property type="entry name" value="Histidine kinase-like ATPase, C-terminal domain"/>
    <property type="match status" value="1"/>
</dbReference>
<dbReference type="EC" id="2.7.13.3" evidence="2"/>
<evidence type="ECO:0000259" key="10">
    <source>
        <dbReference type="Pfam" id="PF07730"/>
    </source>
</evidence>
<dbReference type="GO" id="GO:0000155">
    <property type="term" value="F:phosphorelay sensor kinase activity"/>
    <property type="evidence" value="ECO:0007669"/>
    <property type="project" value="InterPro"/>
</dbReference>
<keyword evidence="4" id="KW-0808">Transferase</keyword>
<keyword evidence="12" id="KW-1185">Reference proteome</keyword>
<comment type="caution">
    <text evidence="11">The sequence shown here is derived from an EMBL/GenBank/DDBJ whole genome shotgun (WGS) entry which is preliminary data.</text>
</comment>
<evidence type="ECO:0000256" key="8">
    <source>
        <dbReference type="ARBA" id="ARBA00023012"/>
    </source>
</evidence>
<dbReference type="GO" id="GO:0046983">
    <property type="term" value="F:protein dimerization activity"/>
    <property type="evidence" value="ECO:0007669"/>
    <property type="project" value="InterPro"/>
</dbReference>
<name>A0A931I7B9_9NOCA</name>
<evidence type="ECO:0000256" key="3">
    <source>
        <dbReference type="ARBA" id="ARBA00022553"/>
    </source>
</evidence>
<evidence type="ECO:0000313" key="12">
    <source>
        <dbReference type="Proteomes" id="UP000655751"/>
    </source>
</evidence>
<keyword evidence="6 11" id="KW-0418">Kinase</keyword>
<dbReference type="EMBL" id="JADMLG010000001">
    <property type="protein sequence ID" value="MBH0775112.1"/>
    <property type="molecule type" value="Genomic_DNA"/>
</dbReference>
<keyword evidence="5" id="KW-0547">Nucleotide-binding</keyword>
<proteinExistence type="predicted"/>
<keyword evidence="9" id="KW-0812">Transmembrane</keyword>
<evidence type="ECO:0000256" key="4">
    <source>
        <dbReference type="ARBA" id="ARBA00022679"/>
    </source>
</evidence>